<sequence length="197" mass="21411">MVVAGIGVTAAFGGLAQAADEPPPKVARGAVVDQGEFRTQFVRAVDTVEKGTFGEQKRYLLITARVTNLGDETVGVGLLPEPGKIRSMPFSFAGSVLRVRPEIKTEYGPDVYASDFGIKSRFLQPDVTATVFMKYELEPTATAPTSVTVDVGRFVFEPLGLRDQTHYWQLVGDTEDDETFVPEVAAEVTLPVKQERG</sequence>
<organism evidence="1 2">
    <name type="scientific">Planotetraspora kaengkrachanensis</name>
    <dbReference type="NCBI Taxonomy" id="575193"/>
    <lineage>
        <taxon>Bacteria</taxon>
        <taxon>Bacillati</taxon>
        <taxon>Actinomycetota</taxon>
        <taxon>Actinomycetes</taxon>
        <taxon>Streptosporangiales</taxon>
        <taxon>Streptosporangiaceae</taxon>
        <taxon>Planotetraspora</taxon>
    </lineage>
</organism>
<gene>
    <name evidence="1" type="ORF">Pka01_68650</name>
</gene>
<name>A0A8J3PZ63_9ACTN</name>
<dbReference type="Proteomes" id="UP000630097">
    <property type="component" value="Unassembled WGS sequence"/>
</dbReference>
<accession>A0A8J3PZ63</accession>
<evidence type="ECO:0000313" key="1">
    <source>
        <dbReference type="EMBL" id="GIG83738.1"/>
    </source>
</evidence>
<proteinExistence type="predicted"/>
<protein>
    <submittedName>
        <fullName evidence="1">Uncharacterized protein</fullName>
    </submittedName>
</protein>
<evidence type="ECO:0000313" key="2">
    <source>
        <dbReference type="Proteomes" id="UP000630097"/>
    </source>
</evidence>
<dbReference type="EMBL" id="BONV01000043">
    <property type="protein sequence ID" value="GIG83738.1"/>
    <property type="molecule type" value="Genomic_DNA"/>
</dbReference>
<reference evidence="1 2" key="1">
    <citation type="submission" date="2021-01" db="EMBL/GenBank/DDBJ databases">
        <title>Whole genome shotgun sequence of Planotetraspora kaengkrachanensis NBRC 104272.</title>
        <authorList>
            <person name="Komaki H."/>
            <person name="Tamura T."/>
        </authorList>
    </citation>
    <scope>NUCLEOTIDE SEQUENCE [LARGE SCALE GENOMIC DNA]</scope>
    <source>
        <strain evidence="1 2">NBRC 104272</strain>
    </source>
</reference>
<dbReference type="AlphaFoldDB" id="A0A8J3PZ63"/>
<keyword evidence="2" id="KW-1185">Reference proteome</keyword>
<comment type="caution">
    <text evidence="1">The sequence shown here is derived from an EMBL/GenBank/DDBJ whole genome shotgun (WGS) entry which is preliminary data.</text>
</comment>